<keyword evidence="2" id="KW-0479">Metal-binding</keyword>
<dbReference type="SUPFAM" id="SSF57850">
    <property type="entry name" value="RING/U-box"/>
    <property type="match status" value="1"/>
</dbReference>
<feature type="domain" description="Zinc finger RING-H2-type" evidence="6">
    <location>
        <begin position="51"/>
        <end position="71"/>
    </location>
</feature>
<evidence type="ECO:0000313" key="8">
    <source>
        <dbReference type="Proteomes" id="UP001567538"/>
    </source>
</evidence>
<dbReference type="InterPro" id="IPR013083">
    <property type="entry name" value="Znf_RING/FYVE/PHD"/>
</dbReference>
<proteinExistence type="predicted"/>
<gene>
    <name evidence="7" type="ORF">AAHA92_02671</name>
</gene>
<evidence type="ECO:0000256" key="4">
    <source>
        <dbReference type="ARBA" id="ARBA00022786"/>
    </source>
</evidence>
<accession>A0ABD1IEN3</accession>
<keyword evidence="8" id="KW-1185">Reference proteome</keyword>
<evidence type="ECO:0000256" key="1">
    <source>
        <dbReference type="ARBA" id="ARBA00004906"/>
    </source>
</evidence>
<keyword evidence="5" id="KW-0862">Zinc</keyword>
<dbReference type="EMBL" id="JBEAFC010000002">
    <property type="protein sequence ID" value="KAL1567160.1"/>
    <property type="molecule type" value="Genomic_DNA"/>
</dbReference>
<evidence type="ECO:0000256" key="3">
    <source>
        <dbReference type="ARBA" id="ARBA00022771"/>
    </source>
</evidence>
<reference evidence="7 8" key="1">
    <citation type="submission" date="2024-06" db="EMBL/GenBank/DDBJ databases">
        <title>A chromosome level genome sequence of Diviner's sage (Salvia divinorum).</title>
        <authorList>
            <person name="Ford S.A."/>
            <person name="Ro D.-K."/>
            <person name="Ness R.W."/>
            <person name="Phillips M.A."/>
        </authorList>
    </citation>
    <scope>NUCLEOTIDE SEQUENCE [LARGE SCALE GENOMIC DNA]</scope>
    <source>
        <strain evidence="7">SAF-2024a</strain>
        <tissue evidence="7">Leaf</tissue>
    </source>
</reference>
<comment type="caution">
    <text evidence="7">The sequence shown here is derived from an EMBL/GenBank/DDBJ whole genome shotgun (WGS) entry which is preliminary data.</text>
</comment>
<dbReference type="AlphaFoldDB" id="A0ABD1IEN3"/>
<evidence type="ECO:0000256" key="5">
    <source>
        <dbReference type="ARBA" id="ARBA00022833"/>
    </source>
</evidence>
<keyword evidence="3" id="KW-0863">Zinc-finger</keyword>
<dbReference type="Gene3D" id="3.30.40.10">
    <property type="entry name" value="Zinc/RING finger domain, C3HC4 (zinc finger)"/>
    <property type="match status" value="1"/>
</dbReference>
<dbReference type="EC" id="2.3.2.27" evidence="7"/>
<evidence type="ECO:0000259" key="6">
    <source>
        <dbReference type="Pfam" id="PF12678"/>
    </source>
</evidence>
<name>A0ABD1IEN3_SALDI</name>
<evidence type="ECO:0000256" key="2">
    <source>
        <dbReference type="ARBA" id="ARBA00022723"/>
    </source>
</evidence>
<dbReference type="GO" id="GO:0008270">
    <property type="term" value="F:zinc ion binding"/>
    <property type="evidence" value="ECO:0007669"/>
    <property type="project" value="UniProtKB-KW"/>
</dbReference>
<keyword evidence="4" id="KW-0833">Ubl conjugation pathway</keyword>
<keyword evidence="7" id="KW-0012">Acyltransferase</keyword>
<keyword evidence="7" id="KW-0808">Transferase</keyword>
<protein>
    <submittedName>
        <fullName evidence="7">RING-type E3 ubiquitin transferase</fullName>
        <ecNumber evidence="7">2.3.2.27</ecNumber>
    </submittedName>
</protein>
<dbReference type="InterPro" id="IPR024766">
    <property type="entry name" value="Znf_RING_H2"/>
</dbReference>
<comment type="pathway">
    <text evidence="1">Protein modification; protein ubiquitination.</text>
</comment>
<dbReference type="Pfam" id="PF12678">
    <property type="entry name" value="zf-rbx1"/>
    <property type="match status" value="1"/>
</dbReference>
<evidence type="ECO:0000313" key="7">
    <source>
        <dbReference type="EMBL" id="KAL1567160.1"/>
    </source>
</evidence>
<dbReference type="Proteomes" id="UP001567538">
    <property type="component" value="Unassembled WGS sequence"/>
</dbReference>
<dbReference type="GO" id="GO:0061630">
    <property type="term" value="F:ubiquitin protein ligase activity"/>
    <property type="evidence" value="ECO:0007669"/>
    <property type="project" value="UniProtKB-EC"/>
</dbReference>
<organism evidence="7 8">
    <name type="scientific">Salvia divinorum</name>
    <name type="common">Maria pastora</name>
    <name type="synonym">Diviner's sage</name>
    <dbReference type="NCBI Taxonomy" id="28513"/>
    <lineage>
        <taxon>Eukaryota</taxon>
        <taxon>Viridiplantae</taxon>
        <taxon>Streptophyta</taxon>
        <taxon>Embryophyta</taxon>
        <taxon>Tracheophyta</taxon>
        <taxon>Spermatophyta</taxon>
        <taxon>Magnoliopsida</taxon>
        <taxon>eudicotyledons</taxon>
        <taxon>Gunneridae</taxon>
        <taxon>Pentapetalae</taxon>
        <taxon>asterids</taxon>
        <taxon>lamiids</taxon>
        <taxon>Lamiales</taxon>
        <taxon>Lamiaceae</taxon>
        <taxon>Nepetoideae</taxon>
        <taxon>Mentheae</taxon>
        <taxon>Salviinae</taxon>
        <taxon>Salvia</taxon>
        <taxon>Salvia subgen. Calosphace</taxon>
    </lineage>
</organism>
<sequence length="74" mass="7755">MVELVGTRVIVAVATRVITVVDTKGIVADVVAAAAVVGEVVEAAGKVNGVVFHLHCIDEWLSRQATCPVCRKDV</sequence>